<organism evidence="3">
    <name type="scientific">Amblyomma americanum</name>
    <name type="common">Lone star tick</name>
    <dbReference type="NCBI Taxonomy" id="6943"/>
    <lineage>
        <taxon>Eukaryota</taxon>
        <taxon>Metazoa</taxon>
        <taxon>Ecdysozoa</taxon>
        <taxon>Arthropoda</taxon>
        <taxon>Chelicerata</taxon>
        <taxon>Arachnida</taxon>
        <taxon>Acari</taxon>
        <taxon>Parasitiformes</taxon>
        <taxon>Ixodida</taxon>
        <taxon>Ixodoidea</taxon>
        <taxon>Ixodidae</taxon>
        <taxon>Amblyomminae</taxon>
        <taxon>Amblyomma</taxon>
    </lineage>
</organism>
<evidence type="ECO:0000313" key="3">
    <source>
        <dbReference type="EMBL" id="JAG91911.1"/>
    </source>
</evidence>
<protein>
    <recommendedName>
        <fullName evidence="4">Secreted protein</fullName>
    </recommendedName>
</protein>
<name>A0A0C9RWE1_AMBAM</name>
<evidence type="ECO:0000256" key="1">
    <source>
        <dbReference type="SAM" id="MobiDB-lite"/>
    </source>
</evidence>
<feature type="non-terminal residue" evidence="3">
    <location>
        <position position="118"/>
    </location>
</feature>
<proteinExistence type="evidence at transcript level"/>
<accession>A0A0C9RWE1</accession>
<feature type="compositionally biased region" description="Basic residues" evidence="1">
    <location>
        <begin position="89"/>
        <end position="100"/>
    </location>
</feature>
<feature type="signal peptide" evidence="2">
    <location>
        <begin position="1"/>
        <end position="20"/>
    </location>
</feature>
<feature type="chain" id="PRO_5002219335" description="Secreted protein" evidence="2">
    <location>
        <begin position="21"/>
        <end position="118"/>
    </location>
</feature>
<reference evidence="3" key="1">
    <citation type="journal article" date="2015" name="PLoS ONE">
        <title>An Insight into the Sialome of the Lone Star Tick, Amblyomma americanum, with a Glimpse on Its Time Dependent Gene Expression.</title>
        <authorList>
            <person name="Karim S."/>
            <person name="Ribeiro J.M."/>
        </authorList>
    </citation>
    <scope>NUCLEOTIDE SEQUENCE</scope>
    <source>
        <tissue evidence="3">Salivary gland</tissue>
    </source>
</reference>
<dbReference type="AlphaFoldDB" id="A0A0C9RWE1"/>
<feature type="region of interest" description="Disordered" evidence="1">
    <location>
        <begin position="89"/>
        <end position="118"/>
    </location>
</feature>
<evidence type="ECO:0008006" key="4">
    <source>
        <dbReference type="Google" id="ProtNLM"/>
    </source>
</evidence>
<keyword evidence="2" id="KW-0732">Signal</keyword>
<dbReference type="EMBL" id="GBZX01000829">
    <property type="protein sequence ID" value="JAG91911.1"/>
    <property type="molecule type" value="mRNA"/>
</dbReference>
<evidence type="ECO:0000256" key="2">
    <source>
        <dbReference type="SAM" id="SignalP"/>
    </source>
</evidence>
<feature type="compositionally biased region" description="Basic and acidic residues" evidence="1">
    <location>
        <begin position="101"/>
        <end position="118"/>
    </location>
</feature>
<sequence length="118" mass="13038">MKFAHFGVVIWFPAVSLDLAFPRLAAPAVSRKTKQQLSLSCAARAPGNATTRHSSIPIALSRQKATSHTHHKLTSSSWDVVATARSKYSHVRATPPHKKQLHTEPDSRTDMTSREENV</sequence>